<feature type="transmembrane region" description="Helical" evidence="1">
    <location>
        <begin position="107"/>
        <end position="127"/>
    </location>
</feature>
<sequence length="326" mass="36652">MSLRSTTFIGLSIASLAYTWFYMFKYLEWSFNNYESKLQSPPPADHLVFRVAEWTRHTGLFEEAWAAVNFHPLRWWWSESLCLYTTGVWTIFIAVEGHRHKIKRVWAYMLLGQLVAISVASNLFYLALLVSSPPPTRNKPTAVKPRVWISVLLSLATVAVSPFTSDRSFLPNLLIMHTLIFLSIIPNYSPIADPVRHHPYSLRVSTLYRIAFLVSAIIRMRTARVAAAYLAATRPMSKAHIISAATSVLYSHPAMSSIGWDVIWTSISFVVWVLVRPTHPSDMSKARALPFLSIATPLASIAITAPYVLRFGEAVDPSADGNVKAE</sequence>
<feature type="transmembrane region" description="Helical" evidence="1">
    <location>
        <begin position="169"/>
        <end position="188"/>
    </location>
</feature>
<organism evidence="2 3">
    <name type="scientific">Panaeolus cyanescens</name>
    <dbReference type="NCBI Taxonomy" id="181874"/>
    <lineage>
        <taxon>Eukaryota</taxon>
        <taxon>Fungi</taxon>
        <taxon>Dikarya</taxon>
        <taxon>Basidiomycota</taxon>
        <taxon>Agaricomycotina</taxon>
        <taxon>Agaricomycetes</taxon>
        <taxon>Agaricomycetidae</taxon>
        <taxon>Agaricales</taxon>
        <taxon>Agaricineae</taxon>
        <taxon>Galeropsidaceae</taxon>
        <taxon>Panaeolus</taxon>
    </lineage>
</organism>
<dbReference type="Pfam" id="PF11196">
    <property type="entry name" value="DUF2834"/>
    <property type="match status" value="1"/>
</dbReference>
<keyword evidence="1" id="KW-0812">Transmembrane</keyword>
<feature type="transmembrane region" description="Helical" evidence="1">
    <location>
        <begin position="75"/>
        <end position="95"/>
    </location>
</feature>
<evidence type="ECO:0000313" key="2">
    <source>
        <dbReference type="EMBL" id="PPQ63909.1"/>
    </source>
</evidence>
<comment type="caution">
    <text evidence="2">The sequence shown here is derived from an EMBL/GenBank/DDBJ whole genome shotgun (WGS) entry which is preliminary data.</text>
</comment>
<proteinExistence type="predicted"/>
<dbReference type="InterPro" id="IPR021362">
    <property type="entry name" value="DUF2834"/>
</dbReference>
<dbReference type="EMBL" id="NHTK01006104">
    <property type="protein sequence ID" value="PPQ63909.1"/>
    <property type="molecule type" value="Genomic_DNA"/>
</dbReference>
<name>A0A409VCN4_9AGAR</name>
<feature type="transmembrane region" description="Helical" evidence="1">
    <location>
        <begin position="147"/>
        <end position="164"/>
    </location>
</feature>
<evidence type="ECO:0000256" key="1">
    <source>
        <dbReference type="SAM" id="Phobius"/>
    </source>
</evidence>
<keyword evidence="1" id="KW-1133">Transmembrane helix</keyword>
<gene>
    <name evidence="2" type="ORF">CVT24_010307</name>
</gene>
<dbReference type="AlphaFoldDB" id="A0A409VCN4"/>
<dbReference type="InParanoid" id="A0A409VCN4"/>
<feature type="transmembrane region" description="Helical" evidence="1">
    <location>
        <begin position="7"/>
        <end position="24"/>
    </location>
</feature>
<keyword evidence="3" id="KW-1185">Reference proteome</keyword>
<dbReference type="Proteomes" id="UP000284842">
    <property type="component" value="Unassembled WGS sequence"/>
</dbReference>
<feature type="transmembrane region" description="Helical" evidence="1">
    <location>
        <begin position="257"/>
        <end position="275"/>
    </location>
</feature>
<feature type="transmembrane region" description="Helical" evidence="1">
    <location>
        <begin position="287"/>
        <end position="309"/>
    </location>
</feature>
<protein>
    <submittedName>
        <fullName evidence="2">Uncharacterized protein</fullName>
    </submittedName>
</protein>
<accession>A0A409VCN4</accession>
<reference evidence="2 3" key="1">
    <citation type="journal article" date="2018" name="Evol. Lett.">
        <title>Horizontal gene cluster transfer increased hallucinogenic mushroom diversity.</title>
        <authorList>
            <person name="Reynolds H.T."/>
            <person name="Vijayakumar V."/>
            <person name="Gluck-Thaler E."/>
            <person name="Korotkin H.B."/>
            <person name="Matheny P.B."/>
            <person name="Slot J.C."/>
        </authorList>
    </citation>
    <scope>NUCLEOTIDE SEQUENCE [LARGE SCALE GENOMIC DNA]</scope>
    <source>
        <strain evidence="2 3">2629</strain>
    </source>
</reference>
<keyword evidence="1" id="KW-0472">Membrane</keyword>
<evidence type="ECO:0000313" key="3">
    <source>
        <dbReference type="Proteomes" id="UP000284842"/>
    </source>
</evidence>
<dbReference type="OrthoDB" id="2126185at2759"/>